<evidence type="ECO:0000256" key="1">
    <source>
        <dbReference type="SAM" id="Phobius"/>
    </source>
</evidence>
<dbReference type="RefSeq" id="WP_071381014.1">
    <property type="nucleotide sequence ID" value="NZ_MLYO01000023.1"/>
</dbReference>
<feature type="transmembrane region" description="Helical" evidence="1">
    <location>
        <begin position="95"/>
        <end position="115"/>
    </location>
</feature>
<dbReference type="Pfam" id="PF19545">
    <property type="entry name" value="DUF6069"/>
    <property type="match status" value="1"/>
</dbReference>
<keyword evidence="1" id="KW-1133">Transmembrane helix</keyword>
<reference evidence="2 3" key="1">
    <citation type="submission" date="2016-10" db="EMBL/GenBank/DDBJ databases">
        <title>Genome sequence of Streptomyces sp. MUSC 1.</title>
        <authorList>
            <person name="Lee L.-H."/>
            <person name="Ser H.-L."/>
            <person name="Law J.W.-F."/>
        </authorList>
    </citation>
    <scope>NUCLEOTIDE SEQUENCE [LARGE SCALE GENOMIC DNA]</scope>
    <source>
        <strain evidence="2 3">MUSC 1</strain>
    </source>
</reference>
<evidence type="ECO:0000313" key="3">
    <source>
        <dbReference type="Proteomes" id="UP000179642"/>
    </source>
</evidence>
<name>A0A1S2QHV5_9ACTN</name>
<comment type="caution">
    <text evidence="2">The sequence shown here is derived from an EMBL/GenBank/DDBJ whole genome shotgun (WGS) entry which is preliminary data.</text>
</comment>
<dbReference type="OrthoDB" id="9972281at2"/>
<feature type="transmembrane region" description="Helical" evidence="1">
    <location>
        <begin position="20"/>
        <end position="40"/>
    </location>
</feature>
<keyword evidence="3" id="KW-1185">Reference proteome</keyword>
<keyword evidence="1" id="KW-0812">Transmembrane</keyword>
<organism evidence="2 3">
    <name type="scientific">Streptomyces monashensis</name>
    <dbReference type="NCBI Taxonomy" id="1678012"/>
    <lineage>
        <taxon>Bacteria</taxon>
        <taxon>Bacillati</taxon>
        <taxon>Actinomycetota</taxon>
        <taxon>Actinomycetes</taxon>
        <taxon>Kitasatosporales</taxon>
        <taxon>Streptomycetaceae</taxon>
        <taxon>Streptomyces</taxon>
    </lineage>
</organism>
<feature type="transmembrane region" description="Helical" evidence="1">
    <location>
        <begin position="121"/>
        <end position="138"/>
    </location>
</feature>
<sequence length="145" mass="14734">MVTAHPSRDGESGASGIRRARFLAVLAGAVAALVVWLVAAQLAGVHLDVRTGSDHHEQRVGAGAVLAASVVAGLAAWGSLAALERWAPARANRTWPVLALTILVLSLAGPFGLGVTTAAKAVLVCLHLVTGLVLVAGLRRTAARS</sequence>
<dbReference type="Proteomes" id="UP000179642">
    <property type="component" value="Unassembled WGS sequence"/>
</dbReference>
<dbReference type="AlphaFoldDB" id="A0A1S2QHV5"/>
<gene>
    <name evidence="2" type="ORF">BIV23_13260</name>
</gene>
<dbReference type="InterPro" id="IPR045713">
    <property type="entry name" value="DUF6069"/>
</dbReference>
<feature type="transmembrane region" description="Helical" evidence="1">
    <location>
        <begin position="60"/>
        <end position="83"/>
    </location>
</feature>
<dbReference type="EMBL" id="MLYO01000023">
    <property type="protein sequence ID" value="OIK05227.1"/>
    <property type="molecule type" value="Genomic_DNA"/>
</dbReference>
<accession>A0A1S2QHV5</accession>
<protein>
    <submittedName>
        <fullName evidence="2">Uncharacterized protein</fullName>
    </submittedName>
</protein>
<keyword evidence="1" id="KW-0472">Membrane</keyword>
<proteinExistence type="predicted"/>
<evidence type="ECO:0000313" key="2">
    <source>
        <dbReference type="EMBL" id="OIK05227.1"/>
    </source>
</evidence>